<dbReference type="STRING" id="1515612.SKP52_19950"/>
<dbReference type="EMBL" id="CP009122">
    <property type="protein sequence ID" value="AJA10856.1"/>
    <property type="molecule type" value="Genomic_DNA"/>
</dbReference>
<dbReference type="KEGG" id="sphk:SKP52_19950"/>
<organism evidence="1 2">
    <name type="scientific">Sphingopyxis fribergensis</name>
    <dbReference type="NCBI Taxonomy" id="1515612"/>
    <lineage>
        <taxon>Bacteria</taxon>
        <taxon>Pseudomonadati</taxon>
        <taxon>Pseudomonadota</taxon>
        <taxon>Alphaproteobacteria</taxon>
        <taxon>Sphingomonadales</taxon>
        <taxon>Sphingomonadaceae</taxon>
        <taxon>Sphingopyxis</taxon>
    </lineage>
</organism>
<accession>A0A0A7PL68</accession>
<evidence type="ECO:0000313" key="1">
    <source>
        <dbReference type="EMBL" id="AJA10856.1"/>
    </source>
</evidence>
<sequence>MDITLCRGMVINAPEFFADPAFRAWLANRRPKFTWHTGGEVDEYSDVVVLVDPGLSGEGSDSDMPDAIWDRIVAACRTHLGSDRHNGNHYVVRLTNLDA</sequence>
<gene>
    <name evidence="1" type="ORF">SKP52_19950</name>
</gene>
<dbReference type="AlphaFoldDB" id="A0A0A7PL68"/>
<evidence type="ECO:0000313" key="2">
    <source>
        <dbReference type="Proteomes" id="UP000030907"/>
    </source>
</evidence>
<keyword evidence="2" id="KW-1185">Reference proteome</keyword>
<dbReference type="Proteomes" id="UP000030907">
    <property type="component" value="Chromosome"/>
</dbReference>
<reference evidence="1 2" key="1">
    <citation type="journal article" date="2015" name="Int. J. Syst. Evol. Microbiol.">
        <title>Description of Sphingopyxis fribergensis sp. nov. - a soil bacterium with the ability to degrade styrene and phenylacetic acid.</title>
        <authorList>
            <person name="Oelschlagel M."/>
            <person name="Ruckert C."/>
            <person name="Kalinowski J."/>
            <person name="Schmidt G."/>
            <person name="Schlomann M."/>
            <person name="Tischler D."/>
        </authorList>
    </citation>
    <scope>NUCLEOTIDE SEQUENCE [LARGE SCALE GENOMIC DNA]</scope>
    <source>
        <strain evidence="1 2">Kp5.2</strain>
    </source>
</reference>
<name>A0A0A7PL68_9SPHN</name>
<protein>
    <submittedName>
        <fullName evidence="1">Uncharacterized protein</fullName>
    </submittedName>
</protein>
<dbReference type="OrthoDB" id="7449478at2"/>
<dbReference type="HOGENOM" id="CLU_166216_0_0_5"/>
<dbReference type="RefSeq" id="WP_039577833.1">
    <property type="nucleotide sequence ID" value="NZ_CP009122.1"/>
</dbReference>
<proteinExistence type="predicted"/>